<dbReference type="InterPro" id="IPR050090">
    <property type="entry name" value="Tyrosine_recombinase_XerCD"/>
</dbReference>
<comment type="subcellular location">
    <subcellularLocation>
        <location evidence="1">Cytoplasm</location>
    </subcellularLocation>
</comment>
<dbReference type="PANTHER" id="PTHR30349:SF77">
    <property type="entry name" value="TYROSINE RECOMBINASE XERC"/>
    <property type="match status" value="1"/>
</dbReference>
<reference evidence="12 13" key="1">
    <citation type="submission" date="2019-12" db="EMBL/GenBank/DDBJ databases">
        <title>Defluviitalea raffinosedens, isolated from a biogas fermenter, genome sequencing and characterization.</title>
        <authorList>
            <person name="Rettenmaier R."/>
            <person name="Schneider M."/>
            <person name="Neuhaus K."/>
            <person name="Liebl W."/>
            <person name="Zverlov V."/>
        </authorList>
    </citation>
    <scope>NUCLEOTIDE SEQUENCE [LARGE SCALE GENOMIC DNA]</scope>
    <source>
        <strain evidence="12 13">249c-K6</strain>
    </source>
</reference>
<dbReference type="GO" id="GO:0006310">
    <property type="term" value="P:DNA recombination"/>
    <property type="evidence" value="ECO:0007669"/>
    <property type="project" value="UniProtKB-KW"/>
</dbReference>
<sequence>MADLSYHEQQKQKNTLRLRELLSQLPPFAYEFFRGIEPVTSPKTRIGYAYDLRIFFEYILEIHPTLKNKSINELCLKDLEEITPDHIEMFLEYVTYYKKPHPQNPHKIIEYQNDERGKARKLAAIRTFYTYFHKKRKINGNPSSLVEMPKIHEKNIIRLEIDEVAKLLDEIESGEKLTATQKRYHNYTKARDLALITVLLGTGIRVSECVGLDIKDIDFDVNGLKITRKGGNEMVIYFGEEVEKALQNYLAERNKKQPKPGHEDALFLSLQNQRISVRSVQNLVKKYASLVTTIKKISPHKLRSTYGTNLYQETGDIYLVADVLGHKDVNTTRKHYAQIDDQRRRSAARAVKLRKL</sequence>
<dbReference type="InterPro" id="IPR013762">
    <property type="entry name" value="Integrase-like_cat_sf"/>
</dbReference>
<evidence type="ECO:0000256" key="8">
    <source>
        <dbReference type="ARBA" id="ARBA00023306"/>
    </source>
</evidence>
<dbReference type="PROSITE" id="PS51900">
    <property type="entry name" value="CB"/>
    <property type="match status" value="1"/>
</dbReference>
<evidence type="ECO:0000256" key="5">
    <source>
        <dbReference type="ARBA" id="ARBA00022908"/>
    </source>
</evidence>
<dbReference type="GO" id="GO:0051301">
    <property type="term" value="P:cell division"/>
    <property type="evidence" value="ECO:0007669"/>
    <property type="project" value="UniProtKB-KW"/>
</dbReference>
<evidence type="ECO:0000313" key="12">
    <source>
        <dbReference type="EMBL" id="KAE9637114.1"/>
    </source>
</evidence>
<evidence type="ECO:0000259" key="10">
    <source>
        <dbReference type="PROSITE" id="PS51898"/>
    </source>
</evidence>
<organism evidence="12 13">
    <name type="scientific">Defluviitalea raffinosedens</name>
    <dbReference type="NCBI Taxonomy" id="1450156"/>
    <lineage>
        <taxon>Bacteria</taxon>
        <taxon>Bacillati</taxon>
        <taxon>Bacillota</taxon>
        <taxon>Clostridia</taxon>
        <taxon>Lachnospirales</taxon>
        <taxon>Defluviitaleaceae</taxon>
        <taxon>Defluviitalea</taxon>
    </lineage>
</organism>
<dbReference type="PROSITE" id="PS51898">
    <property type="entry name" value="TYR_RECOMBINASE"/>
    <property type="match status" value="1"/>
</dbReference>
<keyword evidence="5" id="KW-0229">DNA integration</keyword>
<dbReference type="InterPro" id="IPR011010">
    <property type="entry name" value="DNA_brk_join_enz"/>
</dbReference>
<dbReference type="Gene3D" id="1.10.150.130">
    <property type="match status" value="1"/>
</dbReference>
<dbReference type="EMBL" id="WSLF01000001">
    <property type="protein sequence ID" value="KAE9637114.1"/>
    <property type="molecule type" value="Genomic_DNA"/>
</dbReference>
<evidence type="ECO:0000256" key="7">
    <source>
        <dbReference type="ARBA" id="ARBA00023172"/>
    </source>
</evidence>
<feature type="domain" description="Tyr recombinase" evidence="10">
    <location>
        <begin position="154"/>
        <end position="349"/>
    </location>
</feature>
<keyword evidence="7" id="KW-0233">DNA recombination</keyword>
<dbReference type="GO" id="GO:0007059">
    <property type="term" value="P:chromosome segregation"/>
    <property type="evidence" value="ECO:0007669"/>
    <property type="project" value="UniProtKB-KW"/>
</dbReference>
<dbReference type="Pfam" id="PF00589">
    <property type="entry name" value="Phage_integrase"/>
    <property type="match status" value="1"/>
</dbReference>
<dbReference type="AlphaFoldDB" id="A0A7C8HI98"/>
<dbReference type="Gene3D" id="1.10.443.10">
    <property type="entry name" value="Intergrase catalytic core"/>
    <property type="match status" value="1"/>
</dbReference>
<keyword evidence="2" id="KW-0963">Cytoplasm</keyword>
<comment type="caution">
    <text evidence="12">The sequence shown here is derived from an EMBL/GenBank/DDBJ whole genome shotgun (WGS) entry which is preliminary data.</text>
</comment>
<dbReference type="GO" id="GO:0005737">
    <property type="term" value="C:cytoplasm"/>
    <property type="evidence" value="ECO:0007669"/>
    <property type="project" value="UniProtKB-SubCell"/>
</dbReference>
<dbReference type="InterPro" id="IPR002104">
    <property type="entry name" value="Integrase_catalytic"/>
</dbReference>
<gene>
    <name evidence="12" type="ORF">GND95_01395</name>
</gene>
<evidence type="ECO:0000313" key="13">
    <source>
        <dbReference type="Proteomes" id="UP000483018"/>
    </source>
</evidence>
<evidence type="ECO:0000256" key="4">
    <source>
        <dbReference type="ARBA" id="ARBA00022829"/>
    </source>
</evidence>
<dbReference type="SUPFAM" id="SSF56349">
    <property type="entry name" value="DNA breaking-rejoining enzymes"/>
    <property type="match status" value="1"/>
</dbReference>
<feature type="domain" description="Core-binding (CB)" evidence="11">
    <location>
        <begin position="23"/>
        <end position="133"/>
    </location>
</feature>
<keyword evidence="8" id="KW-0131">Cell cycle</keyword>
<protein>
    <submittedName>
        <fullName evidence="12">Tyrosine-type recombinase/integrase</fullName>
    </submittedName>
</protein>
<accession>A0A7C8HI98</accession>
<dbReference type="GO" id="GO:0015074">
    <property type="term" value="P:DNA integration"/>
    <property type="evidence" value="ECO:0007669"/>
    <property type="project" value="UniProtKB-KW"/>
</dbReference>
<keyword evidence="3" id="KW-0132">Cell division</keyword>
<evidence type="ECO:0000256" key="6">
    <source>
        <dbReference type="ARBA" id="ARBA00023125"/>
    </source>
</evidence>
<dbReference type="InterPro" id="IPR010998">
    <property type="entry name" value="Integrase_recombinase_N"/>
</dbReference>
<evidence type="ECO:0000256" key="1">
    <source>
        <dbReference type="ARBA" id="ARBA00004496"/>
    </source>
</evidence>
<evidence type="ECO:0000256" key="2">
    <source>
        <dbReference type="ARBA" id="ARBA00022490"/>
    </source>
</evidence>
<dbReference type="PANTHER" id="PTHR30349">
    <property type="entry name" value="PHAGE INTEGRASE-RELATED"/>
    <property type="match status" value="1"/>
</dbReference>
<keyword evidence="6 9" id="KW-0238">DNA-binding</keyword>
<name>A0A7C8HI98_9FIRM</name>
<dbReference type="Proteomes" id="UP000483018">
    <property type="component" value="Unassembled WGS sequence"/>
</dbReference>
<dbReference type="OrthoDB" id="283809at2"/>
<evidence type="ECO:0000256" key="9">
    <source>
        <dbReference type="PROSITE-ProRule" id="PRU01248"/>
    </source>
</evidence>
<dbReference type="RefSeq" id="WP_158739027.1">
    <property type="nucleotide sequence ID" value="NZ_WSLF01000001.1"/>
</dbReference>
<keyword evidence="4" id="KW-0159">Chromosome partition</keyword>
<evidence type="ECO:0000256" key="3">
    <source>
        <dbReference type="ARBA" id="ARBA00022618"/>
    </source>
</evidence>
<evidence type="ECO:0000259" key="11">
    <source>
        <dbReference type="PROSITE" id="PS51900"/>
    </source>
</evidence>
<dbReference type="GO" id="GO:0003677">
    <property type="term" value="F:DNA binding"/>
    <property type="evidence" value="ECO:0007669"/>
    <property type="project" value="UniProtKB-UniRule"/>
</dbReference>
<dbReference type="InterPro" id="IPR044068">
    <property type="entry name" value="CB"/>
</dbReference>
<proteinExistence type="predicted"/>
<keyword evidence="13" id="KW-1185">Reference proteome</keyword>